<keyword evidence="3" id="KW-1185">Reference proteome</keyword>
<feature type="region of interest" description="Disordered" evidence="1">
    <location>
        <begin position="26"/>
        <end position="46"/>
    </location>
</feature>
<dbReference type="NCBIfam" id="NF033524">
    <property type="entry name" value="lasso_PadeA_fam"/>
    <property type="match status" value="1"/>
</dbReference>
<dbReference type="RefSeq" id="WP_213411440.1">
    <property type="nucleotide sequence ID" value="NZ_BOVK01000018.1"/>
</dbReference>
<dbReference type="Proteomes" id="UP000677918">
    <property type="component" value="Unassembled WGS sequence"/>
</dbReference>
<protein>
    <recommendedName>
        <fullName evidence="4">Paeninodin family lasso peptide</fullName>
    </recommendedName>
</protein>
<evidence type="ECO:0008006" key="4">
    <source>
        <dbReference type="Google" id="ProtNLM"/>
    </source>
</evidence>
<evidence type="ECO:0000313" key="3">
    <source>
        <dbReference type="Proteomes" id="UP000677918"/>
    </source>
</evidence>
<reference evidence="2" key="1">
    <citation type="submission" date="2021-04" db="EMBL/GenBank/DDBJ databases">
        <title>Draft genome sequence of Xylanibacillus composti strain K13.</title>
        <authorList>
            <person name="Uke A."/>
            <person name="Chhe C."/>
            <person name="Baramee S."/>
            <person name="Kosugi A."/>
        </authorList>
    </citation>
    <scope>NUCLEOTIDE SEQUENCE</scope>
    <source>
        <strain evidence="2">K13</strain>
    </source>
</reference>
<accession>A0A8J4M1D7</accession>
<organism evidence="2 3">
    <name type="scientific">Xylanibacillus composti</name>
    <dbReference type="NCBI Taxonomy" id="1572762"/>
    <lineage>
        <taxon>Bacteria</taxon>
        <taxon>Bacillati</taxon>
        <taxon>Bacillota</taxon>
        <taxon>Bacilli</taxon>
        <taxon>Bacillales</taxon>
        <taxon>Paenibacillaceae</taxon>
        <taxon>Xylanibacillus</taxon>
    </lineage>
</organism>
<name>A0A8J4M1D7_9BACL</name>
<dbReference type="InterPro" id="IPR049825">
    <property type="entry name" value="Lasso_PadeA-like"/>
</dbReference>
<sequence>MEKKPWQCPNVEVLDVSQTMNGRGIWIDSRRDDANPRTPGAYPPES</sequence>
<comment type="caution">
    <text evidence="2">The sequence shown here is derived from an EMBL/GenBank/DDBJ whole genome shotgun (WGS) entry which is preliminary data.</text>
</comment>
<evidence type="ECO:0000256" key="1">
    <source>
        <dbReference type="SAM" id="MobiDB-lite"/>
    </source>
</evidence>
<dbReference type="AlphaFoldDB" id="A0A8J4M1D7"/>
<evidence type="ECO:0000313" key="2">
    <source>
        <dbReference type="EMBL" id="GIQ68760.1"/>
    </source>
</evidence>
<proteinExistence type="predicted"/>
<gene>
    <name evidence="2" type="ORF">XYCOK13_15840</name>
</gene>
<dbReference type="EMBL" id="BOVK01000018">
    <property type="protein sequence ID" value="GIQ68760.1"/>
    <property type="molecule type" value="Genomic_DNA"/>
</dbReference>